<dbReference type="PANTHER" id="PTHR12606:SF141">
    <property type="entry name" value="GH15225P-RELATED"/>
    <property type="match status" value="1"/>
</dbReference>
<dbReference type="GO" id="GO:0005634">
    <property type="term" value="C:nucleus"/>
    <property type="evidence" value="ECO:0007669"/>
    <property type="project" value="TreeGrafter"/>
</dbReference>
<dbReference type="Proteomes" id="UP000472260">
    <property type="component" value="Unassembled WGS sequence"/>
</dbReference>
<keyword evidence="4" id="KW-0788">Thiol protease</keyword>
<dbReference type="Pfam" id="PF02902">
    <property type="entry name" value="Peptidase_C48"/>
    <property type="match status" value="1"/>
</dbReference>
<dbReference type="AlphaFoldDB" id="A0A671RNL3"/>
<feature type="domain" description="Ubiquitin-like protease family profile" evidence="5">
    <location>
        <begin position="1"/>
        <end position="153"/>
    </location>
</feature>
<dbReference type="SUPFAM" id="SSF54001">
    <property type="entry name" value="Cysteine proteinases"/>
    <property type="match status" value="1"/>
</dbReference>
<keyword evidence="2" id="KW-0645">Protease</keyword>
<dbReference type="InterPro" id="IPR038765">
    <property type="entry name" value="Papain-like_cys_pep_sf"/>
</dbReference>
<dbReference type="GO" id="GO:0016929">
    <property type="term" value="F:deSUMOylase activity"/>
    <property type="evidence" value="ECO:0007669"/>
    <property type="project" value="TreeGrafter"/>
</dbReference>
<dbReference type="Gene3D" id="3.40.395.10">
    <property type="entry name" value="Adenoviral Proteinase, Chain A"/>
    <property type="match status" value="1"/>
</dbReference>
<keyword evidence="3" id="KW-0378">Hydrolase</keyword>
<evidence type="ECO:0000256" key="1">
    <source>
        <dbReference type="ARBA" id="ARBA00005234"/>
    </source>
</evidence>
<evidence type="ECO:0000256" key="2">
    <source>
        <dbReference type="ARBA" id="ARBA00022670"/>
    </source>
</evidence>
<dbReference type="PROSITE" id="PS50600">
    <property type="entry name" value="ULP_PROTEASE"/>
    <property type="match status" value="1"/>
</dbReference>
<evidence type="ECO:0000313" key="6">
    <source>
        <dbReference type="Ensembl" id="ENSSANP00000085267.1"/>
    </source>
</evidence>
<dbReference type="InterPro" id="IPR003653">
    <property type="entry name" value="Peptidase_C48_C"/>
</dbReference>
<protein>
    <recommendedName>
        <fullName evidence="5">Ubiquitin-like protease family profile domain-containing protein</fullName>
    </recommendedName>
</protein>
<proteinExistence type="inferred from homology"/>
<evidence type="ECO:0000256" key="4">
    <source>
        <dbReference type="ARBA" id="ARBA00022807"/>
    </source>
</evidence>
<evidence type="ECO:0000259" key="5">
    <source>
        <dbReference type="PROSITE" id="PS50600"/>
    </source>
</evidence>
<name>A0A671RNL3_9TELE</name>
<comment type="similarity">
    <text evidence="1">Belongs to the peptidase C48 family.</text>
</comment>
<dbReference type="GO" id="GO:0006508">
    <property type="term" value="P:proteolysis"/>
    <property type="evidence" value="ECO:0007669"/>
    <property type="project" value="UniProtKB-KW"/>
</dbReference>
<reference evidence="6" key="1">
    <citation type="submission" date="2025-08" db="UniProtKB">
        <authorList>
            <consortium name="Ensembl"/>
        </authorList>
    </citation>
    <scope>IDENTIFICATION</scope>
</reference>
<evidence type="ECO:0000256" key="3">
    <source>
        <dbReference type="ARBA" id="ARBA00022801"/>
    </source>
</evidence>
<dbReference type="PANTHER" id="PTHR12606">
    <property type="entry name" value="SENTRIN/SUMO-SPECIFIC PROTEASE"/>
    <property type="match status" value="1"/>
</dbReference>
<accession>A0A671RNL3</accession>
<dbReference type="GO" id="GO:0016926">
    <property type="term" value="P:protein desumoylation"/>
    <property type="evidence" value="ECO:0007669"/>
    <property type="project" value="TreeGrafter"/>
</dbReference>
<keyword evidence="7" id="KW-1185">Reference proteome</keyword>
<reference evidence="6" key="2">
    <citation type="submission" date="2025-09" db="UniProtKB">
        <authorList>
            <consortium name="Ensembl"/>
        </authorList>
    </citation>
    <scope>IDENTIFICATION</scope>
</reference>
<sequence>MCITDIIHDWKKVSPRSRCLSPKTWLEGESIEQLAALGHFSPVLQFCATNRALNYDDLVIIPFNTDISGSGCHWVLATANFREREISVFNSIHSLKTLKHVAPTLMKIIAYIFTSATENLQASDWKISDVVNTPQQDNGYDCGVFVVVNACAIIDNTPFGPVNSVKARMWIHSLIEKYEPQKDKLL</sequence>
<evidence type="ECO:0000313" key="7">
    <source>
        <dbReference type="Proteomes" id="UP000472260"/>
    </source>
</evidence>
<organism evidence="6 7">
    <name type="scientific">Sinocyclocheilus anshuiensis</name>
    <dbReference type="NCBI Taxonomy" id="1608454"/>
    <lineage>
        <taxon>Eukaryota</taxon>
        <taxon>Metazoa</taxon>
        <taxon>Chordata</taxon>
        <taxon>Craniata</taxon>
        <taxon>Vertebrata</taxon>
        <taxon>Euteleostomi</taxon>
        <taxon>Actinopterygii</taxon>
        <taxon>Neopterygii</taxon>
        <taxon>Teleostei</taxon>
        <taxon>Ostariophysi</taxon>
        <taxon>Cypriniformes</taxon>
        <taxon>Cyprinidae</taxon>
        <taxon>Cyprininae</taxon>
        <taxon>Sinocyclocheilus</taxon>
    </lineage>
</organism>
<dbReference type="Ensembl" id="ENSSANT00000090631.1">
    <property type="protein sequence ID" value="ENSSANP00000085267.1"/>
    <property type="gene ID" value="ENSSANG00000042344.1"/>
</dbReference>